<dbReference type="PANTHER" id="PTHR45931">
    <property type="entry name" value="SI:CH211-59O9.10"/>
    <property type="match status" value="1"/>
</dbReference>
<dbReference type="GO" id="GO:0008270">
    <property type="term" value="F:zinc ion binding"/>
    <property type="evidence" value="ECO:0007669"/>
    <property type="project" value="UniProtKB-KW"/>
</dbReference>
<sequence length="242" mass="28756">MKDDGLDALQSEIVKESCIRTRARKELHLAIGYYTLYIMTVYCPITKKWWLVNKRYSHYYKLRSKLQKYLGKCQKLPELNHTVFVRSLKSLLELPFPKKRYIDDDLKIIEERTQRFRALLSRLMHFHAECFYFFQQVKERGHELPKLFVQVYELLHAFLETSPDIRLELQMLEMHAKIEETNVGEVDDSCAICIEDFDDCQECILQFPCSHAFHRDCVMDWIMEKQTCPICRSKVVSGSIVA</sequence>
<comment type="caution">
    <text evidence="7">The sequence shown here is derived from an EMBL/GenBank/DDBJ whole genome shotgun (WGS) entry which is preliminary data.</text>
</comment>
<dbReference type="InterPro" id="IPR036871">
    <property type="entry name" value="PX_dom_sf"/>
</dbReference>
<dbReference type="EMBL" id="VJMJ01000009">
    <property type="protein sequence ID" value="KAF0744744.1"/>
    <property type="molecule type" value="Genomic_DNA"/>
</dbReference>
<dbReference type="GO" id="GO:0035091">
    <property type="term" value="F:phosphatidylinositol binding"/>
    <property type="evidence" value="ECO:0007669"/>
    <property type="project" value="InterPro"/>
</dbReference>
<proteinExistence type="predicted"/>
<dbReference type="CDD" id="cd16454">
    <property type="entry name" value="RING-H2_PA-TM-RING"/>
    <property type="match status" value="1"/>
</dbReference>
<evidence type="ECO:0000313" key="8">
    <source>
        <dbReference type="Proteomes" id="UP000481153"/>
    </source>
</evidence>
<keyword evidence="2 4" id="KW-0863">Zinc-finger</keyword>
<feature type="domain" description="PX" evidence="6">
    <location>
        <begin position="15"/>
        <end position="165"/>
    </location>
</feature>
<evidence type="ECO:0000259" key="5">
    <source>
        <dbReference type="PROSITE" id="PS50089"/>
    </source>
</evidence>
<dbReference type="InterPro" id="IPR001683">
    <property type="entry name" value="PX_dom"/>
</dbReference>
<keyword evidence="1" id="KW-0479">Metal-binding</keyword>
<dbReference type="InterPro" id="IPR013083">
    <property type="entry name" value="Znf_RING/FYVE/PHD"/>
</dbReference>
<evidence type="ECO:0000256" key="1">
    <source>
        <dbReference type="ARBA" id="ARBA00022723"/>
    </source>
</evidence>
<dbReference type="GO" id="GO:0006511">
    <property type="term" value="P:ubiquitin-dependent protein catabolic process"/>
    <property type="evidence" value="ECO:0007669"/>
    <property type="project" value="TreeGrafter"/>
</dbReference>
<protein>
    <recommendedName>
        <fullName evidence="9">RING-type domain-containing protein</fullName>
    </recommendedName>
</protein>
<dbReference type="SUPFAM" id="SSF64268">
    <property type="entry name" value="PX domain"/>
    <property type="match status" value="1"/>
</dbReference>
<evidence type="ECO:0000256" key="2">
    <source>
        <dbReference type="ARBA" id="ARBA00022771"/>
    </source>
</evidence>
<dbReference type="PROSITE" id="PS50195">
    <property type="entry name" value="PX"/>
    <property type="match status" value="1"/>
</dbReference>
<reference evidence="7 8" key="1">
    <citation type="submission" date="2019-07" db="EMBL/GenBank/DDBJ databases">
        <title>Genomics analysis of Aphanomyces spp. identifies a new class of oomycete effector associated with host adaptation.</title>
        <authorList>
            <person name="Gaulin E."/>
        </authorList>
    </citation>
    <scope>NUCLEOTIDE SEQUENCE [LARGE SCALE GENOMIC DNA]</scope>
    <source>
        <strain evidence="7 8">ATCC 201684</strain>
    </source>
</reference>
<dbReference type="PANTHER" id="PTHR45931:SF3">
    <property type="entry name" value="RING ZINC FINGER-CONTAINING PROTEIN"/>
    <property type="match status" value="1"/>
</dbReference>
<keyword evidence="8" id="KW-1185">Reference proteome</keyword>
<evidence type="ECO:0000256" key="3">
    <source>
        <dbReference type="ARBA" id="ARBA00022833"/>
    </source>
</evidence>
<dbReference type="GO" id="GO:0061630">
    <property type="term" value="F:ubiquitin protein ligase activity"/>
    <property type="evidence" value="ECO:0007669"/>
    <property type="project" value="TreeGrafter"/>
</dbReference>
<accession>A0A6G0XW25</accession>
<name>A0A6G0XW25_9STRA</name>
<dbReference type="AlphaFoldDB" id="A0A6G0XW25"/>
<dbReference type="InterPro" id="IPR051834">
    <property type="entry name" value="RING_finger_E3_ligase"/>
</dbReference>
<evidence type="ECO:0000313" key="7">
    <source>
        <dbReference type="EMBL" id="KAF0744744.1"/>
    </source>
</evidence>
<keyword evidence="3" id="KW-0862">Zinc</keyword>
<organism evidence="7 8">
    <name type="scientific">Aphanomyces euteiches</name>
    <dbReference type="NCBI Taxonomy" id="100861"/>
    <lineage>
        <taxon>Eukaryota</taxon>
        <taxon>Sar</taxon>
        <taxon>Stramenopiles</taxon>
        <taxon>Oomycota</taxon>
        <taxon>Saprolegniomycetes</taxon>
        <taxon>Saprolegniales</taxon>
        <taxon>Verrucalvaceae</taxon>
        <taxon>Aphanomyces</taxon>
    </lineage>
</organism>
<dbReference type="Gene3D" id="3.30.1520.10">
    <property type="entry name" value="Phox-like domain"/>
    <property type="match status" value="1"/>
</dbReference>
<dbReference type="VEuPathDB" id="FungiDB:AeMF1_002212"/>
<evidence type="ECO:0000259" key="6">
    <source>
        <dbReference type="PROSITE" id="PS50195"/>
    </source>
</evidence>
<dbReference type="Pfam" id="PF13639">
    <property type="entry name" value="zf-RING_2"/>
    <property type="match status" value="1"/>
</dbReference>
<dbReference type="SMART" id="SM00184">
    <property type="entry name" value="RING"/>
    <property type="match status" value="1"/>
</dbReference>
<dbReference type="Gene3D" id="3.30.40.10">
    <property type="entry name" value="Zinc/RING finger domain, C3HC4 (zinc finger)"/>
    <property type="match status" value="1"/>
</dbReference>
<dbReference type="GO" id="GO:0005634">
    <property type="term" value="C:nucleus"/>
    <property type="evidence" value="ECO:0007669"/>
    <property type="project" value="TreeGrafter"/>
</dbReference>
<feature type="domain" description="RING-type" evidence="5">
    <location>
        <begin position="190"/>
        <end position="232"/>
    </location>
</feature>
<gene>
    <name evidence="7" type="ORF">Ae201684_001199</name>
</gene>
<dbReference type="InterPro" id="IPR001841">
    <property type="entry name" value="Znf_RING"/>
</dbReference>
<dbReference type="PROSITE" id="PS50089">
    <property type="entry name" value="ZF_RING_2"/>
    <property type="match status" value="1"/>
</dbReference>
<evidence type="ECO:0000256" key="4">
    <source>
        <dbReference type="PROSITE-ProRule" id="PRU00175"/>
    </source>
</evidence>
<dbReference type="Proteomes" id="UP000481153">
    <property type="component" value="Unassembled WGS sequence"/>
</dbReference>
<dbReference type="CDD" id="cd06093">
    <property type="entry name" value="PX_domain"/>
    <property type="match status" value="1"/>
</dbReference>
<dbReference type="SUPFAM" id="SSF57850">
    <property type="entry name" value="RING/U-box"/>
    <property type="match status" value="1"/>
</dbReference>
<evidence type="ECO:0008006" key="9">
    <source>
        <dbReference type="Google" id="ProtNLM"/>
    </source>
</evidence>